<organism evidence="7">
    <name type="scientific">marine sediment metagenome</name>
    <dbReference type="NCBI Taxonomy" id="412755"/>
    <lineage>
        <taxon>unclassified sequences</taxon>
        <taxon>metagenomes</taxon>
        <taxon>ecological metagenomes</taxon>
    </lineage>
</organism>
<dbReference type="PROSITE" id="PS00187">
    <property type="entry name" value="TPP_ENZYMES"/>
    <property type="match status" value="1"/>
</dbReference>
<dbReference type="GO" id="GO:0030976">
    <property type="term" value="F:thiamine pyrophosphate binding"/>
    <property type="evidence" value="ECO:0007669"/>
    <property type="project" value="InterPro"/>
</dbReference>
<proteinExistence type="inferred from homology"/>
<keyword evidence="4" id="KW-0479">Metal-binding</keyword>
<dbReference type="InterPro" id="IPR011766">
    <property type="entry name" value="TPP_enzyme_TPP-bd"/>
</dbReference>
<feature type="domain" description="Thiamine pyrophosphate enzyme TPP-binding" evidence="6">
    <location>
        <begin position="106"/>
        <end position="244"/>
    </location>
</feature>
<evidence type="ECO:0000259" key="6">
    <source>
        <dbReference type="Pfam" id="PF02775"/>
    </source>
</evidence>
<dbReference type="AlphaFoldDB" id="X1FI32"/>
<dbReference type="EMBL" id="BARU01008812">
    <property type="protein sequence ID" value="GAH45321.1"/>
    <property type="molecule type" value="Genomic_DNA"/>
</dbReference>
<evidence type="ECO:0000256" key="4">
    <source>
        <dbReference type="ARBA" id="ARBA00022723"/>
    </source>
</evidence>
<dbReference type="GO" id="GO:0009099">
    <property type="term" value="P:L-valine biosynthetic process"/>
    <property type="evidence" value="ECO:0007669"/>
    <property type="project" value="TreeGrafter"/>
</dbReference>
<evidence type="ECO:0000313" key="7">
    <source>
        <dbReference type="EMBL" id="GAH45321.1"/>
    </source>
</evidence>
<reference evidence="7" key="1">
    <citation type="journal article" date="2014" name="Front. Microbiol.">
        <title>High frequency of phylogenetically diverse reductive dehalogenase-homologous genes in deep subseafloor sedimentary metagenomes.</title>
        <authorList>
            <person name="Kawai M."/>
            <person name="Futagami T."/>
            <person name="Toyoda A."/>
            <person name="Takaki Y."/>
            <person name="Nishi S."/>
            <person name="Hori S."/>
            <person name="Arai W."/>
            <person name="Tsubouchi T."/>
            <person name="Morono Y."/>
            <person name="Uchiyama I."/>
            <person name="Ito T."/>
            <person name="Fujiyama A."/>
            <person name="Inagaki F."/>
            <person name="Takami H."/>
        </authorList>
    </citation>
    <scope>NUCLEOTIDE SEQUENCE</scope>
    <source>
        <strain evidence="7">Expedition CK06-06</strain>
    </source>
</reference>
<protein>
    <recommendedName>
        <fullName evidence="6">Thiamine pyrophosphate enzyme TPP-binding domain-containing protein</fullName>
    </recommendedName>
</protein>
<accession>X1FI32</accession>
<dbReference type="Gene3D" id="3.40.50.970">
    <property type="match status" value="1"/>
</dbReference>
<feature type="non-terminal residue" evidence="7">
    <location>
        <position position="1"/>
    </location>
</feature>
<dbReference type="CDD" id="cd02004">
    <property type="entry name" value="TPP_BZL_OCoD_HPCL"/>
    <property type="match status" value="1"/>
</dbReference>
<gene>
    <name evidence="7" type="ORF">S03H2_17134</name>
</gene>
<comment type="caution">
    <text evidence="7">The sequence shown here is derived from an EMBL/GenBank/DDBJ whole genome shotgun (WGS) entry which is preliminary data.</text>
</comment>
<dbReference type="Gene3D" id="3.40.50.1220">
    <property type="entry name" value="TPP-binding domain"/>
    <property type="match status" value="1"/>
</dbReference>
<dbReference type="Pfam" id="PF02775">
    <property type="entry name" value="TPP_enzyme_C"/>
    <property type="match status" value="1"/>
</dbReference>
<dbReference type="GO" id="GO:0000287">
    <property type="term" value="F:magnesium ion binding"/>
    <property type="evidence" value="ECO:0007669"/>
    <property type="project" value="InterPro"/>
</dbReference>
<dbReference type="GO" id="GO:0009097">
    <property type="term" value="P:isoleucine biosynthetic process"/>
    <property type="evidence" value="ECO:0007669"/>
    <property type="project" value="TreeGrafter"/>
</dbReference>
<dbReference type="InterPro" id="IPR000399">
    <property type="entry name" value="TPP-bd_CS"/>
</dbReference>
<dbReference type="GO" id="GO:0050660">
    <property type="term" value="F:flavin adenine dinucleotide binding"/>
    <property type="evidence" value="ECO:0007669"/>
    <property type="project" value="TreeGrafter"/>
</dbReference>
<evidence type="ECO:0000256" key="3">
    <source>
        <dbReference type="ARBA" id="ARBA00007812"/>
    </source>
</evidence>
<dbReference type="PANTHER" id="PTHR18968:SF166">
    <property type="entry name" value="2-HYDROXYACYL-COA LYASE 2"/>
    <property type="match status" value="1"/>
</dbReference>
<evidence type="ECO:0000256" key="2">
    <source>
        <dbReference type="ARBA" id="ARBA00001964"/>
    </source>
</evidence>
<name>X1FI32_9ZZZZ</name>
<comment type="cofactor">
    <cofactor evidence="2">
        <name>thiamine diphosphate</name>
        <dbReference type="ChEBI" id="CHEBI:58937"/>
    </cofactor>
</comment>
<dbReference type="InterPro" id="IPR045229">
    <property type="entry name" value="TPP_enz"/>
</dbReference>
<dbReference type="InterPro" id="IPR029035">
    <property type="entry name" value="DHS-like_NAD/FAD-binding_dom"/>
</dbReference>
<evidence type="ECO:0000256" key="1">
    <source>
        <dbReference type="ARBA" id="ARBA00001946"/>
    </source>
</evidence>
<dbReference type="InterPro" id="IPR029061">
    <property type="entry name" value="THDP-binding"/>
</dbReference>
<comment type="similarity">
    <text evidence="3">Belongs to the TPP enzyme family.</text>
</comment>
<dbReference type="GO" id="GO:0003984">
    <property type="term" value="F:acetolactate synthase activity"/>
    <property type="evidence" value="ECO:0007669"/>
    <property type="project" value="TreeGrafter"/>
</dbReference>
<evidence type="ECO:0000256" key="5">
    <source>
        <dbReference type="ARBA" id="ARBA00023052"/>
    </source>
</evidence>
<dbReference type="SUPFAM" id="SSF52467">
    <property type="entry name" value="DHS-like NAD/FAD-binding domain"/>
    <property type="match status" value="1"/>
</dbReference>
<comment type="cofactor">
    <cofactor evidence="1">
        <name>Mg(2+)</name>
        <dbReference type="ChEBI" id="CHEBI:18420"/>
    </cofactor>
</comment>
<sequence length="266" mass="28848">AKVIRVDIDPTEIDRNRISDIGLVGDIEPILKQLNAEVDKKDHSSWVKDVRDMYFPFIADEVKTREIPSEPIHPGRLVEQVRKTTRDDAVYVVDGGDASYFGLVGLKAKGKSSVIGAASGLLGCLGTGVPFGIAAKLARPEKTVVVLNGDGAFGLNAMEFDTAVRYNIPFVCVILNDQAWGMIKHGQEMTYGNERVVGSELGVVHYEKVVEALGGYGEFVTRDEEIIPALERAIACGKPACVNVLTDPTVTSPATLLFVDSLKMEE</sequence>
<dbReference type="GO" id="GO:0005948">
    <property type="term" value="C:acetolactate synthase complex"/>
    <property type="evidence" value="ECO:0007669"/>
    <property type="project" value="TreeGrafter"/>
</dbReference>
<dbReference type="SUPFAM" id="SSF52518">
    <property type="entry name" value="Thiamin diphosphate-binding fold (THDP-binding)"/>
    <property type="match status" value="1"/>
</dbReference>
<dbReference type="PANTHER" id="PTHR18968">
    <property type="entry name" value="THIAMINE PYROPHOSPHATE ENZYMES"/>
    <property type="match status" value="1"/>
</dbReference>
<keyword evidence="5" id="KW-0786">Thiamine pyrophosphate</keyword>